<evidence type="ECO:0000256" key="7">
    <source>
        <dbReference type="ARBA" id="ARBA00022833"/>
    </source>
</evidence>
<keyword evidence="13" id="KW-0464">Manganese</keyword>
<dbReference type="GO" id="GO:0005829">
    <property type="term" value="C:cytosol"/>
    <property type="evidence" value="ECO:0007669"/>
    <property type="project" value="TreeGrafter"/>
</dbReference>
<comment type="cofactor">
    <cofactor evidence="13">
        <name>Mg(2+)</name>
        <dbReference type="ChEBI" id="CHEBI:18420"/>
    </cofactor>
    <cofactor evidence="13">
        <name>Mn(2+)</name>
        <dbReference type="ChEBI" id="CHEBI:29035"/>
    </cofactor>
</comment>
<dbReference type="Pfam" id="PF00533">
    <property type="entry name" value="BRCT"/>
    <property type="match status" value="1"/>
</dbReference>
<feature type="binding site" evidence="13">
    <location>
        <position position="125"/>
    </location>
    <ligand>
        <name>NAD(+)</name>
        <dbReference type="ChEBI" id="CHEBI:57540"/>
    </ligand>
</feature>
<feature type="binding site" evidence="13">
    <location>
        <position position="487"/>
    </location>
    <ligand>
        <name>Zn(2+)</name>
        <dbReference type="ChEBI" id="CHEBI:29105"/>
    </ligand>
</feature>
<dbReference type="SMART" id="SM00292">
    <property type="entry name" value="BRCT"/>
    <property type="match status" value="1"/>
</dbReference>
<feature type="domain" description="BRCT" evidence="15">
    <location>
        <begin position="733"/>
        <end position="810"/>
    </location>
</feature>
<evidence type="ECO:0000256" key="6">
    <source>
        <dbReference type="ARBA" id="ARBA00022763"/>
    </source>
</evidence>
<dbReference type="Gene3D" id="3.40.50.10190">
    <property type="entry name" value="BRCT domain"/>
    <property type="match status" value="1"/>
</dbReference>
<evidence type="ECO:0000259" key="15">
    <source>
        <dbReference type="PROSITE" id="PS50172"/>
    </source>
</evidence>
<dbReference type="GO" id="GO:0006281">
    <property type="term" value="P:DNA repair"/>
    <property type="evidence" value="ECO:0007669"/>
    <property type="project" value="UniProtKB-KW"/>
</dbReference>
<protein>
    <recommendedName>
        <fullName evidence="2 13">DNA ligase</fullName>
        <ecNumber evidence="1 13">6.5.1.2</ecNumber>
    </recommendedName>
    <alternativeName>
        <fullName evidence="13">Polydeoxyribonucleotide synthase [NAD(+)]</fullName>
    </alternativeName>
</protein>
<evidence type="ECO:0000256" key="10">
    <source>
        <dbReference type="ARBA" id="ARBA00023204"/>
    </source>
</evidence>
<feature type="binding site" evidence="13">
    <location>
        <begin position="45"/>
        <end position="49"/>
    </location>
    <ligand>
        <name>NAD(+)</name>
        <dbReference type="ChEBI" id="CHEBI:57540"/>
    </ligand>
</feature>
<keyword evidence="8 13" id="KW-0460">Magnesium</keyword>
<evidence type="ECO:0000256" key="14">
    <source>
        <dbReference type="SAM" id="MobiDB-lite"/>
    </source>
</evidence>
<dbReference type="GO" id="GO:0006260">
    <property type="term" value="P:DNA replication"/>
    <property type="evidence" value="ECO:0007669"/>
    <property type="project" value="UniProtKB-KW"/>
</dbReference>
<dbReference type="InterPro" id="IPR004149">
    <property type="entry name" value="Znf_DNAligase_C4"/>
</dbReference>
<dbReference type="InterPro" id="IPR018239">
    <property type="entry name" value="DNA_ligase_AS"/>
</dbReference>
<dbReference type="InterPro" id="IPR001357">
    <property type="entry name" value="BRCT_dom"/>
</dbReference>
<dbReference type="Gene3D" id="3.30.470.30">
    <property type="entry name" value="DNA ligase/mRNA capping enzyme"/>
    <property type="match status" value="1"/>
</dbReference>
<dbReference type="RefSeq" id="WP_278025406.1">
    <property type="nucleotide sequence ID" value="NZ_SGWX01000001.1"/>
</dbReference>
<dbReference type="PROSITE" id="PS01055">
    <property type="entry name" value="DNA_LIGASE_N1"/>
    <property type="match status" value="1"/>
</dbReference>
<evidence type="ECO:0000256" key="8">
    <source>
        <dbReference type="ARBA" id="ARBA00022842"/>
    </source>
</evidence>
<keyword evidence="4 13" id="KW-0235">DNA replication</keyword>
<evidence type="ECO:0000313" key="17">
    <source>
        <dbReference type="Proteomes" id="UP000293852"/>
    </source>
</evidence>
<dbReference type="PROSITE" id="PS50172">
    <property type="entry name" value="BRCT"/>
    <property type="match status" value="1"/>
</dbReference>
<feature type="binding site" evidence="13">
    <location>
        <position position="366"/>
    </location>
    <ligand>
        <name>NAD(+)</name>
        <dbReference type="ChEBI" id="CHEBI:57540"/>
    </ligand>
</feature>
<dbReference type="SUPFAM" id="SSF50249">
    <property type="entry name" value="Nucleic acid-binding proteins"/>
    <property type="match status" value="1"/>
</dbReference>
<dbReference type="EMBL" id="SGWX01000001">
    <property type="protein sequence ID" value="RZS60149.1"/>
    <property type="molecule type" value="Genomic_DNA"/>
</dbReference>
<dbReference type="Pfam" id="PF12826">
    <property type="entry name" value="HHH_2"/>
    <property type="match status" value="1"/>
</dbReference>
<comment type="function">
    <text evidence="13">DNA ligase that catalyzes the formation of phosphodiester linkages between 5'-phosphoryl and 3'-hydroxyl groups in double-stranded DNA using NAD as a coenzyme and as the energy source for the reaction. It is essential for DNA replication and repair of damaged DNA.</text>
</comment>
<evidence type="ECO:0000256" key="4">
    <source>
        <dbReference type="ARBA" id="ARBA00022705"/>
    </source>
</evidence>
<feature type="binding site" evidence="13">
    <location>
        <position position="462"/>
    </location>
    <ligand>
        <name>Zn(2+)</name>
        <dbReference type="ChEBI" id="CHEBI:29105"/>
    </ligand>
</feature>
<dbReference type="Gene3D" id="6.20.10.30">
    <property type="match status" value="1"/>
</dbReference>
<evidence type="ECO:0000256" key="2">
    <source>
        <dbReference type="ARBA" id="ARBA00013308"/>
    </source>
</evidence>
<dbReference type="Gene3D" id="1.10.150.20">
    <property type="entry name" value="5' to 3' exonuclease, C-terminal subdomain"/>
    <property type="match status" value="2"/>
</dbReference>
<dbReference type="InterPro" id="IPR004150">
    <property type="entry name" value="NAD_DNA_ligase_OB"/>
</dbReference>
<keyword evidence="17" id="KW-1185">Reference proteome</keyword>
<dbReference type="Pfam" id="PF03120">
    <property type="entry name" value="OB_DNA_ligase"/>
    <property type="match status" value="1"/>
</dbReference>
<dbReference type="Gene3D" id="2.40.50.140">
    <property type="entry name" value="Nucleic acid-binding proteins"/>
    <property type="match status" value="1"/>
</dbReference>
<dbReference type="InterPro" id="IPR036420">
    <property type="entry name" value="BRCT_dom_sf"/>
</dbReference>
<accession>A0A4Q7M2L4</accession>
<dbReference type="SMART" id="SM00532">
    <property type="entry name" value="LIGANc"/>
    <property type="match status" value="1"/>
</dbReference>
<dbReference type="SUPFAM" id="SSF52113">
    <property type="entry name" value="BRCT domain"/>
    <property type="match status" value="1"/>
</dbReference>
<feature type="active site" description="N6-AMP-lysine intermediate" evidence="13">
    <location>
        <position position="127"/>
    </location>
</feature>
<evidence type="ECO:0000256" key="5">
    <source>
        <dbReference type="ARBA" id="ARBA00022723"/>
    </source>
</evidence>
<keyword evidence="3 13" id="KW-0436">Ligase</keyword>
<evidence type="ECO:0000256" key="13">
    <source>
        <dbReference type="HAMAP-Rule" id="MF_01588"/>
    </source>
</evidence>
<organism evidence="16 17">
    <name type="scientific">Xylanimonas ulmi</name>
    <dbReference type="NCBI Taxonomy" id="228973"/>
    <lineage>
        <taxon>Bacteria</taxon>
        <taxon>Bacillati</taxon>
        <taxon>Actinomycetota</taxon>
        <taxon>Actinomycetes</taxon>
        <taxon>Micrococcales</taxon>
        <taxon>Promicromonosporaceae</taxon>
        <taxon>Xylanimonas</taxon>
    </lineage>
</organism>
<evidence type="ECO:0000256" key="11">
    <source>
        <dbReference type="ARBA" id="ARBA00034005"/>
    </source>
</evidence>
<feature type="compositionally biased region" description="Basic and acidic residues" evidence="14">
    <location>
        <begin position="824"/>
        <end position="837"/>
    </location>
</feature>
<evidence type="ECO:0000256" key="3">
    <source>
        <dbReference type="ARBA" id="ARBA00022598"/>
    </source>
</evidence>
<feature type="binding site" evidence="13">
    <location>
        <position position="481"/>
    </location>
    <ligand>
        <name>Zn(2+)</name>
        <dbReference type="ChEBI" id="CHEBI:29105"/>
    </ligand>
</feature>
<dbReference type="GO" id="GO:0046872">
    <property type="term" value="F:metal ion binding"/>
    <property type="evidence" value="ECO:0007669"/>
    <property type="project" value="UniProtKB-KW"/>
</dbReference>
<dbReference type="FunFam" id="3.40.50.10190:FF:000054">
    <property type="entry name" value="DNA ligase"/>
    <property type="match status" value="1"/>
</dbReference>
<dbReference type="CDD" id="cd00114">
    <property type="entry name" value="LIGANc"/>
    <property type="match status" value="1"/>
</dbReference>
<feature type="binding site" evidence="13">
    <location>
        <begin position="94"/>
        <end position="95"/>
    </location>
    <ligand>
        <name>NAD(+)</name>
        <dbReference type="ChEBI" id="CHEBI:57540"/>
    </ligand>
</feature>
<comment type="similarity">
    <text evidence="12 13">Belongs to the NAD-dependent DNA ligase family. LigA subfamily.</text>
</comment>
<feature type="binding site" evidence="13">
    <location>
        <position position="185"/>
    </location>
    <ligand>
        <name>NAD(+)</name>
        <dbReference type="ChEBI" id="CHEBI:57540"/>
    </ligand>
</feature>
<dbReference type="Pfam" id="PF01653">
    <property type="entry name" value="DNA_ligase_aden"/>
    <property type="match status" value="2"/>
</dbReference>
<dbReference type="SUPFAM" id="SSF47781">
    <property type="entry name" value="RuvA domain 2-like"/>
    <property type="match status" value="1"/>
</dbReference>
<dbReference type="InterPro" id="IPR041663">
    <property type="entry name" value="DisA/LigA_HHH"/>
</dbReference>
<name>A0A4Q7M2L4_9MICO</name>
<dbReference type="NCBIfam" id="TIGR00575">
    <property type="entry name" value="dnlj"/>
    <property type="match status" value="1"/>
</dbReference>
<dbReference type="NCBIfam" id="NF005932">
    <property type="entry name" value="PRK07956.1"/>
    <property type="match status" value="1"/>
</dbReference>
<dbReference type="AlphaFoldDB" id="A0A4Q7M2L4"/>
<comment type="catalytic activity">
    <reaction evidence="11 13">
        <text>NAD(+) + (deoxyribonucleotide)n-3'-hydroxyl + 5'-phospho-(deoxyribonucleotide)m = (deoxyribonucleotide)n+m + AMP + beta-nicotinamide D-nucleotide.</text>
        <dbReference type="EC" id="6.5.1.2"/>
    </reaction>
</comment>
<keyword evidence="5 13" id="KW-0479">Metal-binding</keyword>
<feature type="binding site" evidence="13">
    <location>
        <position position="342"/>
    </location>
    <ligand>
        <name>NAD(+)</name>
        <dbReference type="ChEBI" id="CHEBI:57540"/>
    </ligand>
</feature>
<dbReference type="Pfam" id="PF03119">
    <property type="entry name" value="DNA_ligase_ZBD"/>
    <property type="match status" value="1"/>
</dbReference>
<dbReference type="InterPro" id="IPR012340">
    <property type="entry name" value="NA-bd_OB-fold"/>
</dbReference>
<gene>
    <name evidence="13" type="primary">ligA</name>
    <name evidence="16" type="ORF">EV386_0392</name>
</gene>
<evidence type="ECO:0000256" key="9">
    <source>
        <dbReference type="ARBA" id="ARBA00023027"/>
    </source>
</evidence>
<dbReference type="InterPro" id="IPR001679">
    <property type="entry name" value="DNA_ligase"/>
</dbReference>
<dbReference type="Proteomes" id="UP000293852">
    <property type="component" value="Unassembled WGS sequence"/>
</dbReference>
<feature type="region of interest" description="Disordered" evidence="14">
    <location>
        <begin position="810"/>
        <end position="845"/>
    </location>
</feature>
<evidence type="ECO:0000256" key="12">
    <source>
        <dbReference type="ARBA" id="ARBA00060881"/>
    </source>
</evidence>
<keyword evidence="7 13" id="KW-0862">Zinc</keyword>
<dbReference type="FunFam" id="2.40.50.140:FF:000012">
    <property type="entry name" value="DNA ligase"/>
    <property type="match status" value="1"/>
</dbReference>
<keyword evidence="9 13" id="KW-0520">NAD</keyword>
<dbReference type="GO" id="GO:0003911">
    <property type="term" value="F:DNA ligase (NAD+) activity"/>
    <property type="evidence" value="ECO:0007669"/>
    <property type="project" value="UniProtKB-UniRule"/>
</dbReference>
<dbReference type="HAMAP" id="MF_01588">
    <property type="entry name" value="DNA_ligase_A"/>
    <property type="match status" value="1"/>
</dbReference>
<dbReference type="InterPro" id="IPR010994">
    <property type="entry name" value="RuvA_2-like"/>
</dbReference>
<sequence length="845" mass="90346">MSETTTHLAAELDEQAAQRRWAQLRSLVEADQRAYYEQDSPLVSDAEYDARMRELAALEAAHPALATPQSPTQRVGGAAAAGFATVEHIERMLSLDNVFSVEELREWDARVARDLGEAEVGYLSEVKIDGLAIALLYQDGRLTRAATRGDGRTGEDVTVNARRIADIPQILDGDDHPALVEVRGEVFLPTAAFTRLNELQATLRERVVAETRERQGARFDEDRARLAAERRFPAFANARNAAAGGLRQQLDKKEGLDLEAGLARVESLRLYVHGIGALAWTAGEHTALEHQSDAYAHFAAWGLPISPHNRVVAGIGGVVEMIDHFGAHRHDIEHELDGIVVKVDSLADQARLGATSRAPRWATAYKYPPEEVNTRLLAIQIGVGRTGRATPYAVMEPVKVAGSTVRQATLHNQDVVRAKGVRVGDVVVLRKAGDVIPEILGPVAALADDGYPRHDFVMPEACPECGTPLRPMKEGDVDLRCPNARSCPAQVRGRVEHIGSRGGLDVEALGEVTAAALTQPLEPATPPLATEAGLFDLSIDQLQPIRVVVRDPETGLPRPYDGVGESVELPTADGAMFTAKVVRPFQRLVGRVYPPGAESMTPAQRRAAGIRKDHPVYGPAKSAQVLLDELERAKSKDLWRQLVSLNIRHVGPVAARALADWFGSLDAIRAASLEDLAAVEGVGPVIAAELQEWFEVDWHVEIVEAWARAGVRFATPGHPGPEAMAARAAAGAVPTGPLAGLTVVVTGSLEGYSRDGAKEAIIAAGGKAAGSVSKRTDYVVVGENAGSKAAKAEELGLPILDESGFTRLLRGGPAAVEGGDAEDEPTRVGEGDAADERDAADDGEA</sequence>
<dbReference type="InterPro" id="IPR013840">
    <property type="entry name" value="DNAligase_N"/>
</dbReference>
<evidence type="ECO:0000313" key="16">
    <source>
        <dbReference type="EMBL" id="RZS60149.1"/>
    </source>
</evidence>
<dbReference type="PANTHER" id="PTHR23389">
    <property type="entry name" value="CHROMOSOME TRANSMISSION FIDELITY FACTOR 18"/>
    <property type="match status" value="1"/>
</dbReference>
<dbReference type="SUPFAM" id="SSF56091">
    <property type="entry name" value="DNA ligase/mRNA capping enzyme, catalytic domain"/>
    <property type="match status" value="1"/>
</dbReference>
<keyword evidence="6 13" id="KW-0227">DNA damage</keyword>
<feature type="binding site" evidence="13">
    <location>
        <position position="148"/>
    </location>
    <ligand>
        <name>NAD(+)</name>
        <dbReference type="ChEBI" id="CHEBI:57540"/>
    </ligand>
</feature>
<dbReference type="PANTHER" id="PTHR23389:SF9">
    <property type="entry name" value="DNA LIGASE"/>
    <property type="match status" value="1"/>
</dbReference>
<proteinExistence type="inferred from homology"/>
<comment type="caution">
    <text evidence="16">The sequence shown here is derived from an EMBL/GenBank/DDBJ whole genome shotgun (WGS) entry which is preliminary data.</text>
</comment>
<keyword evidence="10 13" id="KW-0234">DNA repair</keyword>
<reference evidence="16 17" key="1">
    <citation type="submission" date="2019-02" db="EMBL/GenBank/DDBJ databases">
        <title>Sequencing the genomes of 1000 actinobacteria strains.</title>
        <authorList>
            <person name="Klenk H.-P."/>
        </authorList>
    </citation>
    <scope>NUCLEOTIDE SEQUENCE [LARGE SCALE GENOMIC DNA]</scope>
    <source>
        <strain evidence="16 17">DSM 16932</strain>
    </source>
</reference>
<dbReference type="Gene3D" id="1.10.287.610">
    <property type="entry name" value="Helix hairpin bin"/>
    <property type="match status" value="1"/>
</dbReference>
<feature type="binding site" evidence="13">
    <location>
        <position position="465"/>
    </location>
    <ligand>
        <name>Zn(2+)</name>
        <dbReference type="ChEBI" id="CHEBI:29105"/>
    </ligand>
</feature>
<evidence type="ECO:0000256" key="1">
    <source>
        <dbReference type="ARBA" id="ARBA00012722"/>
    </source>
</evidence>
<dbReference type="EC" id="6.5.1.2" evidence="1 13"/>
<dbReference type="InterPro" id="IPR013839">
    <property type="entry name" value="DNAligase_adenylation"/>
</dbReference>